<name>A0A8J1T794_OWEFU</name>
<organism evidence="1 2">
    <name type="scientific">Owenia fusiformis</name>
    <name type="common">Polychaete worm</name>
    <dbReference type="NCBI Taxonomy" id="6347"/>
    <lineage>
        <taxon>Eukaryota</taxon>
        <taxon>Metazoa</taxon>
        <taxon>Spiralia</taxon>
        <taxon>Lophotrochozoa</taxon>
        <taxon>Annelida</taxon>
        <taxon>Polychaeta</taxon>
        <taxon>Sedentaria</taxon>
        <taxon>Canalipalpata</taxon>
        <taxon>Sabellida</taxon>
        <taxon>Oweniida</taxon>
        <taxon>Oweniidae</taxon>
        <taxon>Owenia</taxon>
    </lineage>
</organism>
<reference evidence="1" key="1">
    <citation type="submission" date="2022-03" db="EMBL/GenBank/DDBJ databases">
        <authorList>
            <person name="Martin C."/>
        </authorList>
    </citation>
    <scope>NUCLEOTIDE SEQUENCE</scope>
</reference>
<gene>
    <name evidence="1" type="ORF">OFUS_LOCUS10556</name>
</gene>
<feature type="non-terminal residue" evidence="1">
    <location>
        <position position="359"/>
    </location>
</feature>
<dbReference type="AlphaFoldDB" id="A0A8J1T794"/>
<evidence type="ECO:0000313" key="1">
    <source>
        <dbReference type="EMBL" id="CAH1784342.1"/>
    </source>
</evidence>
<dbReference type="Proteomes" id="UP000749559">
    <property type="component" value="Unassembled WGS sequence"/>
</dbReference>
<protein>
    <submittedName>
        <fullName evidence="1">Uncharacterized protein</fullName>
    </submittedName>
</protein>
<comment type="caution">
    <text evidence="1">The sequence shown here is derived from an EMBL/GenBank/DDBJ whole genome shotgun (WGS) entry which is preliminary data.</text>
</comment>
<keyword evidence="2" id="KW-1185">Reference proteome</keyword>
<dbReference type="OrthoDB" id="297496at2759"/>
<proteinExistence type="predicted"/>
<dbReference type="EMBL" id="CAIIXF020000005">
    <property type="protein sequence ID" value="CAH1784342.1"/>
    <property type="molecule type" value="Genomic_DNA"/>
</dbReference>
<accession>A0A8J1T794</accession>
<sequence>MDNQDNFDNCIRCNLKTNSTKILANTRRLVTDQMMYVLEQNSYKPDKSKKFICNICRIFVWKLYAKMNFQTLAKRPMTATHKRPDVKSGDVGIKTEPFENEVQCQPLTSSNRNDVIENDQKDTDLVVASYDPGGNDIHGKADDDNGDKDLPHGDIRTQFSHDIYDNCIKCNSQTVSGFRRRVTGRMLSVLKKKSFKPDARKKYICNTCVKIVWKLFAKMSFNTTPIFLSIKNKQIVNSNQKQKRKQNRNLNWRPGQETSSKSYKLIQPKKQHRQLNPVQKSLKKYDKLDLSCFVCGARCLITGFFLDDKSLRKKVERALDVKSLNKMHRICDTCKLSVDKVCKALNQQTLLRTKAALHI</sequence>
<evidence type="ECO:0000313" key="2">
    <source>
        <dbReference type="Proteomes" id="UP000749559"/>
    </source>
</evidence>